<evidence type="ECO:0000256" key="1">
    <source>
        <dbReference type="SAM" id="MobiDB-lite"/>
    </source>
</evidence>
<proteinExistence type="predicted"/>
<sequence length="204" mass="21965">MTQVDYQLLLKPSLMESVGDFFEMLLDKADSASGIERSAWSRQAVNTLFDTYGFGVGIGSPRASRFPLILLSNLGIVGTMFFCAFVLKSVMTPIPDSRPAIDRMVCYASRQAMSGVLVVTSISGTSFDLGPCFYLFAAAAAGLSSPARRVPASARAKKAEVQVSPFSGQTRQPCQLVHAPAPPALPLLAPRQRARRVPAWPHSD</sequence>
<dbReference type="EMBL" id="CYGY02000027">
    <property type="protein sequence ID" value="SIT41226.1"/>
    <property type="molecule type" value="Genomic_DNA"/>
</dbReference>
<keyword evidence="3" id="KW-1185">Reference proteome</keyword>
<evidence type="ECO:0000313" key="2">
    <source>
        <dbReference type="EMBL" id="SIT41226.1"/>
    </source>
</evidence>
<accession>A0A1N7S1K1</accession>
<evidence type="ECO:0000313" key="3">
    <source>
        <dbReference type="Proteomes" id="UP000195569"/>
    </source>
</evidence>
<dbReference type="OrthoDB" id="8835992at2"/>
<name>A0A1N7S1K1_9BURK</name>
<protein>
    <submittedName>
        <fullName evidence="2">Uncharacterized protein</fullName>
    </submittedName>
</protein>
<dbReference type="AlphaFoldDB" id="A0A1N7S1K1"/>
<feature type="region of interest" description="Disordered" evidence="1">
    <location>
        <begin position="185"/>
        <end position="204"/>
    </location>
</feature>
<reference evidence="2" key="1">
    <citation type="submission" date="2016-12" db="EMBL/GenBank/DDBJ databases">
        <authorList>
            <person name="Moulin L."/>
        </authorList>
    </citation>
    <scope>NUCLEOTIDE SEQUENCE [LARGE SCALE GENOMIC DNA]</scope>
    <source>
        <strain evidence="2">STM 7183</strain>
    </source>
</reference>
<comment type="caution">
    <text evidence="2">The sequence shown here is derived from an EMBL/GenBank/DDBJ whole genome shotgun (WGS) entry which is preliminary data.</text>
</comment>
<organism evidence="2 3">
    <name type="scientific">Paraburkholderia piptadeniae</name>
    <dbReference type="NCBI Taxonomy" id="1701573"/>
    <lineage>
        <taxon>Bacteria</taxon>
        <taxon>Pseudomonadati</taxon>
        <taxon>Pseudomonadota</taxon>
        <taxon>Betaproteobacteria</taxon>
        <taxon>Burkholderiales</taxon>
        <taxon>Burkholderiaceae</taxon>
        <taxon>Paraburkholderia</taxon>
    </lineage>
</organism>
<dbReference type="Proteomes" id="UP000195569">
    <property type="component" value="Unassembled WGS sequence"/>
</dbReference>
<dbReference type="RefSeq" id="WP_087734840.1">
    <property type="nucleotide sequence ID" value="NZ_CYGY02000027.1"/>
</dbReference>
<gene>
    <name evidence="2" type="ORF">BN2476_270035</name>
</gene>